<sequence length="393" mass="40914">MEHPVPTAPRRGPARAVLAAVAALTLALPLAAATSASAAEVVFPAGPADGSITWTYGSSQPASRLITIGAQTTEITIVHPIRVTASGITCTLWNPAGGPSTFRTWTRAEWQAEEVHSLPVPAGIVEAGSFALYRMQCRSGVERSQIAAWALKESRTAPEVLALTDDPAKITRYTEFTERRGGTTTPPSTLRPGDRFVVRGEAGAFARSGQDPAVQASLQPITIDGAPTAPAFVVTGAEVSADGSELSFTAPGDLPATHVGERVVVRTASVVRQPFTDTTPTVERDVRFNVIVRVESAPAVTPTSTRLALARSVGFTFSSVTATVAVTPAAAGGTVDLVVDGTVVATKPVPATGRVPFTLPRLPRGPHEVVARFSGTPTSAASESEPQSLRILF</sequence>
<dbReference type="EMBL" id="PGFF01000001">
    <property type="protein sequence ID" value="PJJ71668.1"/>
    <property type="molecule type" value="Genomic_DNA"/>
</dbReference>
<dbReference type="AlphaFoldDB" id="A0A2M9CIF3"/>
<feature type="signal peptide" evidence="1">
    <location>
        <begin position="1"/>
        <end position="38"/>
    </location>
</feature>
<dbReference type="Proteomes" id="UP000228758">
    <property type="component" value="Unassembled WGS sequence"/>
</dbReference>
<dbReference type="Pfam" id="PF16640">
    <property type="entry name" value="Big_3_5"/>
    <property type="match status" value="1"/>
</dbReference>
<proteinExistence type="predicted"/>
<evidence type="ECO:0000259" key="2">
    <source>
        <dbReference type="Pfam" id="PF16640"/>
    </source>
</evidence>
<dbReference type="GO" id="GO:0005975">
    <property type="term" value="P:carbohydrate metabolic process"/>
    <property type="evidence" value="ECO:0007669"/>
    <property type="project" value="UniProtKB-ARBA"/>
</dbReference>
<evidence type="ECO:0000256" key="1">
    <source>
        <dbReference type="SAM" id="SignalP"/>
    </source>
</evidence>
<organism evidence="3 4">
    <name type="scientific">Diaminobutyricimonas aerilata</name>
    <dbReference type="NCBI Taxonomy" id="1162967"/>
    <lineage>
        <taxon>Bacteria</taxon>
        <taxon>Bacillati</taxon>
        <taxon>Actinomycetota</taxon>
        <taxon>Actinomycetes</taxon>
        <taxon>Micrococcales</taxon>
        <taxon>Microbacteriaceae</taxon>
        <taxon>Diaminobutyricimonas</taxon>
    </lineage>
</organism>
<name>A0A2M9CIF3_9MICO</name>
<dbReference type="InterPro" id="IPR013783">
    <property type="entry name" value="Ig-like_fold"/>
</dbReference>
<evidence type="ECO:0000313" key="3">
    <source>
        <dbReference type="EMBL" id="PJJ71668.1"/>
    </source>
</evidence>
<dbReference type="RefSeq" id="WP_100363943.1">
    <property type="nucleotide sequence ID" value="NZ_PGFF01000001.1"/>
</dbReference>
<comment type="caution">
    <text evidence="3">The sequence shown here is derived from an EMBL/GenBank/DDBJ whole genome shotgun (WGS) entry which is preliminary data.</text>
</comment>
<reference evidence="3 4" key="1">
    <citation type="submission" date="2017-11" db="EMBL/GenBank/DDBJ databases">
        <title>Genomic Encyclopedia of Archaeal and Bacterial Type Strains, Phase II (KMG-II): From Individual Species to Whole Genera.</title>
        <authorList>
            <person name="Goeker M."/>
        </authorList>
    </citation>
    <scope>NUCLEOTIDE SEQUENCE [LARGE SCALE GENOMIC DNA]</scope>
    <source>
        <strain evidence="3 4">DSM 27393</strain>
    </source>
</reference>
<feature type="chain" id="PRO_5014857610" evidence="1">
    <location>
        <begin position="39"/>
        <end position="393"/>
    </location>
</feature>
<protein>
    <submittedName>
        <fullName evidence="3">Ig-like domain-containing protein</fullName>
    </submittedName>
</protein>
<dbReference type="OrthoDB" id="4981761at2"/>
<keyword evidence="4" id="KW-1185">Reference proteome</keyword>
<evidence type="ECO:0000313" key="4">
    <source>
        <dbReference type="Proteomes" id="UP000228758"/>
    </source>
</evidence>
<gene>
    <name evidence="3" type="ORF">CLV46_1221</name>
</gene>
<feature type="domain" description="Bacterial Ig-like" evidence="2">
    <location>
        <begin position="318"/>
        <end position="389"/>
    </location>
</feature>
<keyword evidence="1" id="KW-0732">Signal</keyword>
<accession>A0A2M9CIF3</accession>
<dbReference type="InterPro" id="IPR032109">
    <property type="entry name" value="Big_3_5"/>
</dbReference>
<dbReference type="Gene3D" id="2.60.40.10">
    <property type="entry name" value="Immunoglobulins"/>
    <property type="match status" value="1"/>
</dbReference>